<dbReference type="InterPro" id="IPR032675">
    <property type="entry name" value="LRR_dom_sf"/>
</dbReference>
<dbReference type="Gene3D" id="3.80.10.10">
    <property type="entry name" value="Ribonuclease Inhibitor"/>
    <property type="match status" value="1"/>
</dbReference>
<feature type="region of interest" description="Disordered" evidence="1">
    <location>
        <begin position="189"/>
        <end position="212"/>
    </location>
</feature>
<dbReference type="Gramene" id="Bo9g035290.1">
    <property type="protein sequence ID" value="Bo9g035290.1"/>
    <property type="gene ID" value="Bo9g035290"/>
</dbReference>
<name>A0A0D3E4I7_BRAOL</name>
<dbReference type="HOGENOM" id="CLU_1301233_0_0_1"/>
<evidence type="ECO:0000256" key="1">
    <source>
        <dbReference type="SAM" id="MobiDB-lite"/>
    </source>
</evidence>
<sequence>MSLVEIHSSVGNLHKLERLEMGYCGKLQVVPSLFNLASLETVGIVGCYQLRKLPDISATITELGIIDTMLEEFTASIRLWSRLQFLTIVGSANPYQLMLERSGADIERIPDCIEFNHRAIGNSLTISSKAYGFRMCVIVSPKSEMEEEDDDGSLSDESFVLDASRVDTIADLHGSLQLHDASRLETTDDDLLDASSTSQQQKPGIASLDNAK</sequence>
<organism evidence="2 3">
    <name type="scientific">Brassica oleracea var. oleracea</name>
    <dbReference type="NCBI Taxonomy" id="109376"/>
    <lineage>
        <taxon>Eukaryota</taxon>
        <taxon>Viridiplantae</taxon>
        <taxon>Streptophyta</taxon>
        <taxon>Embryophyta</taxon>
        <taxon>Tracheophyta</taxon>
        <taxon>Spermatophyta</taxon>
        <taxon>Magnoliopsida</taxon>
        <taxon>eudicotyledons</taxon>
        <taxon>Gunneridae</taxon>
        <taxon>Pentapetalae</taxon>
        <taxon>rosids</taxon>
        <taxon>malvids</taxon>
        <taxon>Brassicales</taxon>
        <taxon>Brassicaceae</taxon>
        <taxon>Brassiceae</taxon>
        <taxon>Brassica</taxon>
    </lineage>
</organism>
<accession>A0A0D3E4I7</accession>
<protein>
    <submittedName>
        <fullName evidence="2">Uncharacterized protein</fullName>
    </submittedName>
</protein>
<dbReference type="Proteomes" id="UP000032141">
    <property type="component" value="Chromosome C9"/>
</dbReference>
<dbReference type="EnsemblPlants" id="Bo9g035290.1">
    <property type="protein sequence ID" value="Bo9g035290.1"/>
    <property type="gene ID" value="Bo9g035290"/>
</dbReference>
<dbReference type="SUPFAM" id="SSF52058">
    <property type="entry name" value="L domain-like"/>
    <property type="match status" value="1"/>
</dbReference>
<evidence type="ECO:0000313" key="3">
    <source>
        <dbReference type="Proteomes" id="UP000032141"/>
    </source>
</evidence>
<keyword evidence="3" id="KW-1185">Reference proteome</keyword>
<reference evidence="2 3" key="1">
    <citation type="journal article" date="2014" name="Genome Biol.">
        <title>Transcriptome and methylome profiling reveals relics of genome dominance in the mesopolyploid Brassica oleracea.</title>
        <authorList>
            <person name="Parkin I.A."/>
            <person name="Koh C."/>
            <person name="Tang H."/>
            <person name="Robinson S.J."/>
            <person name="Kagale S."/>
            <person name="Clarke W.E."/>
            <person name="Town C.D."/>
            <person name="Nixon J."/>
            <person name="Krishnakumar V."/>
            <person name="Bidwell S.L."/>
            <person name="Denoeud F."/>
            <person name="Belcram H."/>
            <person name="Links M.G."/>
            <person name="Just J."/>
            <person name="Clarke C."/>
            <person name="Bender T."/>
            <person name="Huebert T."/>
            <person name="Mason A.S."/>
            <person name="Pires J.C."/>
            <person name="Barker G."/>
            <person name="Moore J."/>
            <person name="Walley P.G."/>
            <person name="Manoli S."/>
            <person name="Batley J."/>
            <person name="Edwards D."/>
            <person name="Nelson M.N."/>
            <person name="Wang X."/>
            <person name="Paterson A.H."/>
            <person name="King G."/>
            <person name="Bancroft I."/>
            <person name="Chalhoub B."/>
            <person name="Sharpe A.G."/>
        </authorList>
    </citation>
    <scope>NUCLEOTIDE SEQUENCE</scope>
    <source>
        <strain evidence="2 3">cv. TO1000</strain>
    </source>
</reference>
<dbReference type="AlphaFoldDB" id="A0A0D3E4I7"/>
<proteinExistence type="predicted"/>
<evidence type="ECO:0000313" key="2">
    <source>
        <dbReference type="EnsemblPlants" id="Bo9g035290.1"/>
    </source>
</evidence>
<reference evidence="2" key="2">
    <citation type="submission" date="2015-03" db="UniProtKB">
        <authorList>
            <consortium name="EnsemblPlants"/>
        </authorList>
    </citation>
    <scope>IDENTIFICATION</scope>
</reference>